<dbReference type="Pfam" id="PF07714">
    <property type="entry name" value="PK_Tyr_Ser-Thr"/>
    <property type="match status" value="1"/>
</dbReference>
<dbReference type="InterPro" id="IPR011009">
    <property type="entry name" value="Kinase-like_dom_sf"/>
</dbReference>
<dbReference type="InterPro" id="IPR001245">
    <property type="entry name" value="Ser-Thr/Tyr_kinase_cat_dom"/>
</dbReference>
<dbReference type="GO" id="GO:0005524">
    <property type="term" value="F:ATP binding"/>
    <property type="evidence" value="ECO:0007669"/>
    <property type="project" value="InterPro"/>
</dbReference>
<dbReference type="InterPro" id="IPR051681">
    <property type="entry name" value="Ser/Thr_Kinases-Pseudokinases"/>
</dbReference>
<name>A0A397SZ02_9GLOM</name>
<proteinExistence type="predicted"/>
<gene>
    <name evidence="2" type="ORF">C1645_692671</name>
</gene>
<dbReference type="PRINTS" id="PR00109">
    <property type="entry name" value="TYRKINASE"/>
</dbReference>
<dbReference type="AlphaFoldDB" id="A0A397SZ02"/>
<dbReference type="OrthoDB" id="544350at2759"/>
<protein>
    <submittedName>
        <fullName evidence="2">Kinase-like domain-containing protein</fullName>
    </submittedName>
</protein>
<sequence>MVIKRAKYGDLRKYINEFFTKLTWSDKVEILIKLSKALNSLHQMNLVHRDFHCKNILVDEDKRILISDFGLCQPIDSEIAQNSNIQGVLPYIAPEVLKNKQYTKQSEVYSMSMIMWELTSNKPPFSNKRHDKMLALAIYNGLRPTIIEGTPDFYANIMKQCWNSDPSQRPDSSLLPKLCEEMKELCKFIDNNPTRSYFVIPSLNRNIPGI</sequence>
<evidence type="ECO:0000259" key="1">
    <source>
        <dbReference type="PROSITE" id="PS50011"/>
    </source>
</evidence>
<reference evidence="2 3" key="1">
    <citation type="submission" date="2018-06" db="EMBL/GenBank/DDBJ databases">
        <title>Comparative genomics reveals the genomic features of Rhizophagus irregularis, R. cerebriforme, R. diaphanum and Gigaspora rosea, and their symbiotic lifestyle signature.</title>
        <authorList>
            <person name="Morin E."/>
            <person name="San Clemente H."/>
            <person name="Chen E.C.H."/>
            <person name="De La Providencia I."/>
            <person name="Hainaut M."/>
            <person name="Kuo A."/>
            <person name="Kohler A."/>
            <person name="Murat C."/>
            <person name="Tang N."/>
            <person name="Roy S."/>
            <person name="Loubradou J."/>
            <person name="Henrissat B."/>
            <person name="Grigoriev I.V."/>
            <person name="Corradi N."/>
            <person name="Roux C."/>
            <person name="Martin F.M."/>
        </authorList>
    </citation>
    <scope>NUCLEOTIDE SEQUENCE [LARGE SCALE GENOMIC DNA]</scope>
    <source>
        <strain evidence="2 3">DAOM 227022</strain>
    </source>
</reference>
<keyword evidence="2" id="KW-0418">Kinase</keyword>
<organism evidence="2 3">
    <name type="scientific">Glomus cerebriforme</name>
    <dbReference type="NCBI Taxonomy" id="658196"/>
    <lineage>
        <taxon>Eukaryota</taxon>
        <taxon>Fungi</taxon>
        <taxon>Fungi incertae sedis</taxon>
        <taxon>Mucoromycota</taxon>
        <taxon>Glomeromycotina</taxon>
        <taxon>Glomeromycetes</taxon>
        <taxon>Glomerales</taxon>
        <taxon>Glomeraceae</taxon>
        <taxon>Glomus</taxon>
    </lineage>
</organism>
<keyword evidence="2" id="KW-0808">Transferase</keyword>
<dbReference type="PANTHER" id="PTHR44329">
    <property type="entry name" value="SERINE/THREONINE-PROTEIN KINASE TNNI3K-RELATED"/>
    <property type="match status" value="1"/>
</dbReference>
<dbReference type="SUPFAM" id="SSF56112">
    <property type="entry name" value="Protein kinase-like (PK-like)"/>
    <property type="match status" value="1"/>
</dbReference>
<dbReference type="InterPro" id="IPR000719">
    <property type="entry name" value="Prot_kinase_dom"/>
</dbReference>
<comment type="caution">
    <text evidence="2">The sequence shown here is derived from an EMBL/GenBank/DDBJ whole genome shotgun (WGS) entry which is preliminary data.</text>
</comment>
<dbReference type="EMBL" id="QKYT01000152">
    <property type="protein sequence ID" value="RIA91440.1"/>
    <property type="molecule type" value="Genomic_DNA"/>
</dbReference>
<keyword evidence="3" id="KW-1185">Reference proteome</keyword>
<dbReference type="Proteomes" id="UP000265703">
    <property type="component" value="Unassembled WGS sequence"/>
</dbReference>
<evidence type="ECO:0000313" key="2">
    <source>
        <dbReference type="EMBL" id="RIA91440.1"/>
    </source>
</evidence>
<dbReference type="Gene3D" id="1.10.510.10">
    <property type="entry name" value="Transferase(Phosphotransferase) domain 1"/>
    <property type="match status" value="1"/>
</dbReference>
<evidence type="ECO:0000313" key="3">
    <source>
        <dbReference type="Proteomes" id="UP000265703"/>
    </source>
</evidence>
<dbReference type="PROSITE" id="PS50011">
    <property type="entry name" value="PROTEIN_KINASE_DOM"/>
    <property type="match status" value="1"/>
</dbReference>
<accession>A0A397SZ02</accession>
<feature type="domain" description="Protein kinase" evidence="1">
    <location>
        <begin position="1"/>
        <end position="189"/>
    </location>
</feature>
<dbReference type="GO" id="GO:0004674">
    <property type="term" value="F:protein serine/threonine kinase activity"/>
    <property type="evidence" value="ECO:0007669"/>
    <property type="project" value="TreeGrafter"/>
</dbReference>